<reference evidence="1 2" key="1">
    <citation type="submission" date="2014-02" db="EMBL/GenBank/DDBJ databases">
        <title>The small core and large imbalanced accessory genome model reveals a collaborative survival strategy of Sorangium cellulosum strains in nature.</title>
        <authorList>
            <person name="Han K."/>
            <person name="Peng R."/>
            <person name="Blom J."/>
            <person name="Li Y.-Z."/>
        </authorList>
    </citation>
    <scope>NUCLEOTIDE SEQUENCE [LARGE SCALE GENOMIC DNA]</scope>
    <source>
        <strain evidence="1 2">So0157-18</strain>
    </source>
</reference>
<proteinExistence type="predicted"/>
<evidence type="ECO:0000313" key="2">
    <source>
        <dbReference type="Proteomes" id="UP000075604"/>
    </source>
</evidence>
<comment type="caution">
    <text evidence="1">The sequence shown here is derived from an EMBL/GenBank/DDBJ whole genome shotgun (WGS) entry which is preliminary data.</text>
</comment>
<name>A0A150PM78_SORCE</name>
<organism evidence="1 2">
    <name type="scientific">Sorangium cellulosum</name>
    <name type="common">Polyangium cellulosum</name>
    <dbReference type="NCBI Taxonomy" id="56"/>
    <lineage>
        <taxon>Bacteria</taxon>
        <taxon>Pseudomonadati</taxon>
        <taxon>Myxococcota</taxon>
        <taxon>Polyangia</taxon>
        <taxon>Polyangiales</taxon>
        <taxon>Polyangiaceae</taxon>
        <taxon>Sorangium</taxon>
    </lineage>
</organism>
<sequence>MRDDLPSAPGLEDLGPLGSLAPREEAVVRIARSGNPFEPRPPLPADDPAALREAARLVGEGLVLRQRHNHGAQAALLTGWVEGALGPPRRARAIGPSEQLLWFDGAIVLLLADALTVACATTERLRALLAHPVPSGLSPAPARYSYGPIAGLSQPGAPLGSLDSMDRYFPEAFALHEAEGGCWVRGVLQGAFETQFQVKPGGCIATAPRHPDRFARASSFGEWQPGLREQDGLRAQLERFRASEALTNAVLAVDELVGGFRGQRGISILAPWAASVIRERTVSGIWSAPVHPYNGAWFVGWTENTSVRTGIYVDETGGVWASWQEPDDDEVQVRLVGTSIERWFERQIYLLENGYASEATCQSEEALPPGLDLREDLSDAAAQVFVDGDAVWLVEERGIQRMSRRAPSVSDVLAIAGRFGG</sequence>
<evidence type="ECO:0000313" key="1">
    <source>
        <dbReference type="EMBL" id="KYF56740.1"/>
    </source>
</evidence>
<accession>A0A150PM78</accession>
<dbReference type="Proteomes" id="UP000075604">
    <property type="component" value="Unassembled WGS sequence"/>
</dbReference>
<protein>
    <submittedName>
        <fullName evidence="1">Uncharacterized protein</fullName>
    </submittedName>
</protein>
<gene>
    <name evidence="1" type="ORF">BE04_03780</name>
</gene>
<dbReference type="EMBL" id="JELX01002036">
    <property type="protein sequence ID" value="KYF56740.1"/>
    <property type="molecule type" value="Genomic_DNA"/>
</dbReference>
<dbReference type="AlphaFoldDB" id="A0A150PM78"/>